<comment type="pathway">
    <text evidence="1 11">Glycerolipid metabolism; triacylglycerol biosynthesis.</text>
</comment>
<feature type="region of interest" description="Disordered" evidence="12">
    <location>
        <begin position="152"/>
        <end position="176"/>
    </location>
</feature>
<proteinExistence type="inferred from homology"/>
<dbReference type="UniPathway" id="UPA00282"/>
<evidence type="ECO:0000259" key="14">
    <source>
        <dbReference type="Pfam" id="PF06974"/>
    </source>
</evidence>
<evidence type="ECO:0000256" key="11">
    <source>
        <dbReference type="RuleBase" id="RU361241"/>
    </source>
</evidence>
<dbReference type="GO" id="GO:0006071">
    <property type="term" value="P:glycerol metabolic process"/>
    <property type="evidence" value="ECO:0007669"/>
    <property type="project" value="UniProtKB-KW"/>
</dbReference>
<evidence type="ECO:0000256" key="1">
    <source>
        <dbReference type="ARBA" id="ARBA00004771"/>
    </source>
</evidence>
<evidence type="ECO:0000256" key="3">
    <source>
        <dbReference type="ARBA" id="ARBA00009587"/>
    </source>
</evidence>
<dbReference type="InterPro" id="IPR009721">
    <property type="entry name" value="O-acyltransferase_WSD1_C"/>
</dbReference>
<dbReference type="InterPro" id="IPR023213">
    <property type="entry name" value="CAT-like_dom_sf"/>
</dbReference>
<dbReference type="Proteomes" id="UP000236723">
    <property type="component" value="Unassembled WGS sequence"/>
</dbReference>
<gene>
    <name evidence="15" type="ORF">SAMN04489712_12877</name>
</gene>
<feature type="domain" description="O-acyltransferase WSD1-like N-terminal" evidence="13">
    <location>
        <begin position="4"/>
        <end position="273"/>
    </location>
</feature>
<dbReference type="InterPro" id="IPR045034">
    <property type="entry name" value="O-acyltransferase_WSD1-like"/>
</dbReference>
<sequence length="466" mass="50301">MERMSTLDAGFYFADSERTPLHIASVTVLEGPPPTHEELVRTVTAKLPQVPRYRQRVRTVPLNLDLPGWVDDPNFRLSYHLRHTAVPSPGGPEQLRNLVGRIMSQRMDPARPLWEMWVAEGLADGRWALIAKVHHCVVDGVGGSDLITVLFDLEPDPPSGPGEQPQPAEDPAPSKLSLALGGLGQSVVAPAGALVRRLARLPALPFQTDRLREAGQFAGGLPDTVEHIAHPPVPSLHGPTGPHRRWVSLEADLDQVKTIRRELDLDYTVNDVILAAVTRGFRDLLAERGELAPDTLVRSLVPVSVRQDAQTLGNRVSALVVELPCGEPDPLARVESLHAQMARLKQTHQAAGADALVRLAGTAPTMLSLASRAVMTVARTLFQTVTTNVPGPQFPLYVAGRKVVALYPYVPIAAGAGIATGIFSYLGRLYFGVTGDFDTTLDLEVFTAGITHGLDELASAVPKGNR</sequence>
<dbReference type="GO" id="GO:0051701">
    <property type="term" value="P:biological process involved in interaction with host"/>
    <property type="evidence" value="ECO:0007669"/>
    <property type="project" value="TreeGrafter"/>
</dbReference>
<dbReference type="AlphaFoldDB" id="A0A1H6E1K7"/>
<evidence type="ECO:0000256" key="9">
    <source>
        <dbReference type="ARBA" id="ARBA00023315"/>
    </source>
</evidence>
<keyword evidence="16" id="KW-1185">Reference proteome</keyword>
<dbReference type="Pfam" id="PF06974">
    <property type="entry name" value="WS_DGAT_C"/>
    <property type="match status" value="1"/>
</dbReference>
<feature type="domain" description="O-acyltransferase WSD1 C-terminal" evidence="14">
    <location>
        <begin position="313"/>
        <end position="457"/>
    </location>
</feature>
<dbReference type="GO" id="GO:0004144">
    <property type="term" value="F:diacylglycerol O-acyltransferase activity"/>
    <property type="evidence" value="ECO:0007669"/>
    <property type="project" value="UniProtKB-EC"/>
</dbReference>
<dbReference type="GO" id="GO:0005886">
    <property type="term" value="C:plasma membrane"/>
    <property type="evidence" value="ECO:0007669"/>
    <property type="project" value="TreeGrafter"/>
</dbReference>
<evidence type="ECO:0000256" key="7">
    <source>
        <dbReference type="ARBA" id="ARBA00022798"/>
    </source>
</evidence>
<evidence type="ECO:0000313" key="16">
    <source>
        <dbReference type="Proteomes" id="UP000236723"/>
    </source>
</evidence>
<comment type="catalytic activity">
    <reaction evidence="10 11">
        <text>an acyl-CoA + a 1,2-diacyl-sn-glycerol = a triacyl-sn-glycerol + CoA</text>
        <dbReference type="Rhea" id="RHEA:10868"/>
        <dbReference type="ChEBI" id="CHEBI:17815"/>
        <dbReference type="ChEBI" id="CHEBI:57287"/>
        <dbReference type="ChEBI" id="CHEBI:58342"/>
        <dbReference type="ChEBI" id="CHEBI:64615"/>
        <dbReference type="EC" id="2.3.1.20"/>
    </reaction>
</comment>
<dbReference type="Pfam" id="PF03007">
    <property type="entry name" value="WS_DGAT_cat"/>
    <property type="match status" value="1"/>
</dbReference>
<dbReference type="Gene3D" id="3.30.559.10">
    <property type="entry name" value="Chloramphenicol acetyltransferase-like domain"/>
    <property type="match status" value="1"/>
</dbReference>
<keyword evidence="6 11" id="KW-0808">Transferase</keyword>
<dbReference type="EC" id="2.3.1.20" evidence="4 11"/>
<dbReference type="InterPro" id="IPR014292">
    <property type="entry name" value="Acyl_transf_WS/DGAT"/>
</dbReference>
<dbReference type="GO" id="GO:0001666">
    <property type="term" value="P:response to hypoxia"/>
    <property type="evidence" value="ECO:0007669"/>
    <property type="project" value="TreeGrafter"/>
</dbReference>
<keyword evidence="8 11" id="KW-0443">Lipid metabolism</keyword>
<comment type="similarity">
    <text evidence="3 11">Belongs to the long-chain O-acyltransferase family.</text>
</comment>
<dbReference type="GO" id="GO:0071731">
    <property type="term" value="P:response to nitric oxide"/>
    <property type="evidence" value="ECO:0007669"/>
    <property type="project" value="TreeGrafter"/>
</dbReference>
<keyword evidence="5 11" id="KW-0444">Lipid biosynthesis</keyword>
<dbReference type="OrthoDB" id="9810950at2"/>
<evidence type="ECO:0000256" key="10">
    <source>
        <dbReference type="ARBA" id="ARBA00048109"/>
    </source>
</evidence>
<evidence type="ECO:0000259" key="13">
    <source>
        <dbReference type="Pfam" id="PF03007"/>
    </source>
</evidence>
<dbReference type="PANTHER" id="PTHR31650">
    <property type="entry name" value="O-ACYLTRANSFERASE (WSD1-LIKE) FAMILY PROTEIN"/>
    <property type="match status" value="1"/>
</dbReference>
<dbReference type="PANTHER" id="PTHR31650:SF1">
    <property type="entry name" value="WAX ESTER SYNTHASE_DIACYLGLYCEROL ACYLTRANSFERASE 4-RELATED"/>
    <property type="match status" value="1"/>
</dbReference>
<accession>A0A1H6E1K7</accession>
<name>A0A1H6E1K7_9ACTN</name>
<dbReference type="SUPFAM" id="SSF52777">
    <property type="entry name" value="CoA-dependent acyltransferases"/>
    <property type="match status" value="1"/>
</dbReference>
<dbReference type="NCBIfam" id="TIGR02946">
    <property type="entry name" value="acyl_WS_DGAT"/>
    <property type="match status" value="1"/>
</dbReference>
<dbReference type="GO" id="GO:0019432">
    <property type="term" value="P:triglyceride biosynthetic process"/>
    <property type="evidence" value="ECO:0007669"/>
    <property type="project" value="UniProtKB-UniPathway"/>
</dbReference>
<organism evidence="15 16">
    <name type="scientific">Thermomonospora echinospora</name>
    <dbReference type="NCBI Taxonomy" id="1992"/>
    <lineage>
        <taxon>Bacteria</taxon>
        <taxon>Bacillati</taxon>
        <taxon>Actinomycetota</taxon>
        <taxon>Actinomycetes</taxon>
        <taxon>Streptosporangiales</taxon>
        <taxon>Thermomonosporaceae</taxon>
        <taxon>Thermomonospora</taxon>
    </lineage>
</organism>
<evidence type="ECO:0000256" key="5">
    <source>
        <dbReference type="ARBA" id="ARBA00022516"/>
    </source>
</evidence>
<dbReference type="InterPro" id="IPR004255">
    <property type="entry name" value="O-acyltransferase_WSD1_N"/>
</dbReference>
<evidence type="ECO:0000256" key="12">
    <source>
        <dbReference type="SAM" id="MobiDB-lite"/>
    </source>
</evidence>
<evidence type="ECO:0000256" key="6">
    <source>
        <dbReference type="ARBA" id="ARBA00022679"/>
    </source>
</evidence>
<protein>
    <recommendedName>
        <fullName evidence="4 11">Diacylglycerol O-acyltransferase</fullName>
        <ecNumber evidence="4 11">2.3.1.20</ecNumber>
    </recommendedName>
</protein>
<evidence type="ECO:0000313" key="15">
    <source>
        <dbReference type="EMBL" id="SEG91271.1"/>
    </source>
</evidence>
<evidence type="ECO:0000256" key="4">
    <source>
        <dbReference type="ARBA" id="ARBA00013244"/>
    </source>
</evidence>
<evidence type="ECO:0000256" key="8">
    <source>
        <dbReference type="ARBA" id="ARBA00023098"/>
    </source>
</evidence>
<reference evidence="16" key="1">
    <citation type="submission" date="2016-10" db="EMBL/GenBank/DDBJ databases">
        <authorList>
            <person name="Varghese N."/>
            <person name="Submissions S."/>
        </authorList>
    </citation>
    <scope>NUCLEOTIDE SEQUENCE [LARGE SCALE GENOMIC DNA]</scope>
    <source>
        <strain evidence="16">DSM 43163</strain>
    </source>
</reference>
<dbReference type="EMBL" id="FNVO01000028">
    <property type="protein sequence ID" value="SEG91271.1"/>
    <property type="molecule type" value="Genomic_DNA"/>
</dbReference>
<evidence type="ECO:0000256" key="2">
    <source>
        <dbReference type="ARBA" id="ARBA00005189"/>
    </source>
</evidence>
<comment type="pathway">
    <text evidence="2">Lipid metabolism.</text>
</comment>
<keyword evidence="9 11" id="KW-0012">Acyltransferase</keyword>
<keyword evidence="7 11" id="KW-0319">Glycerol metabolism</keyword>